<sequence length="72" mass="8241">MPILYRSPIPLSACIIVSTDTATSSTANTNLIVLQDLYSFLNGDMMPWRRRRMGIVLRRNGRRKKNKLCIDS</sequence>
<protein>
    <submittedName>
        <fullName evidence="1">Uncharacterized protein</fullName>
    </submittedName>
</protein>
<dbReference type="RefSeq" id="XP_043045462.1">
    <property type="nucleotide sequence ID" value="XM_043180329.1"/>
</dbReference>
<organism evidence="1 2">
    <name type="scientific">Guyanagaster necrorhizus</name>
    <dbReference type="NCBI Taxonomy" id="856835"/>
    <lineage>
        <taxon>Eukaryota</taxon>
        <taxon>Fungi</taxon>
        <taxon>Dikarya</taxon>
        <taxon>Basidiomycota</taxon>
        <taxon>Agaricomycotina</taxon>
        <taxon>Agaricomycetes</taxon>
        <taxon>Agaricomycetidae</taxon>
        <taxon>Agaricales</taxon>
        <taxon>Marasmiineae</taxon>
        <taxon>Physalacriaceae</taxon>
        <taxon>Guyanagaster</taxon>
    </lineage>
</organism>
<dbReference type="Proteomes" id="UP000812287">
    <property type="component" value="Unassembled WGS sequence"/>
</dbReference>
<proteinExistence type="predicted"/>
<dbReference type="GeneID" id="66102625"/>
<gene>
    <name evidence="1" type="ORF">BT62DRAFT_273667</name>
</gene>
<name>A0A9P7W4F2_9AGAR</name>
<dbReference type="AlphaFoldDB" id="A0A9P7W4F2"/>
<comment type="caution">
    <text evidence="1">The sequence shown here is derived from an EMBL/GenBank/DDBJ whole genome shotgun (WGS) entry which is preliminary data.</text>
</comment>
<evidence type="ECO:0000313" key="1">
    <source>
        <dbReference type="EMBL" id="KAG7451962.1"/>
    </source>
</evidence>
<accession>A0A9P7W4F2</accession>
<keyword evidence="2" id="KW-1185">Reference proteome</keyword>
<reference evidence="1" key="1">
    <citation type="submission" date="2020-11" db="EMBL/GenBank/DDBJ databases">
        <title>Adaptations for nitrogen fixation in a non-lichenized fungal sporocarp promotes dispersal by wood-feeding termites.</title>
        <authorList>
            <consortium name="DOE Joint Genome Institute"/>
            <person name="Koch R.A."/>
            <person name="Yoon G."/>
            <person name="Arayal U."/>
            <person name="Lail K."/>
            <person name="Amirebrahimi M."/>
            <person name="Labutti K."/>
            <person name="Lipzen A."/>
            <person name="Riley R."/>
            <person name="Barry K."/>
            <person name="Henrissat B."/>
            <person name="Grigoriev I.V."/>
            <person name="Herr J.R."/>
            <person name="Aime M.C."/>
        </authorList>
    </citation>
    <scope>NUCLEOTIDE SEQUENCE</scope>
    <source>
        <strain evidence="1">MCA 3950</strain>
    </source>
</reference>
<evidence type="ECO:0000313" key="2">
    <source>
        <dbReference type="Proteomes" id="UP000812287"/>
    </source>
</evidence>
<dbReference type="EMBL" id="MU250524">
    <property type="protein sequence ID" value="KAG7451962.1"/>
    <property type="molecule type" value="Genomic_DNA"/>
</dbReference>